<dbReference type="PROSITE" id="PS00059">
    <property type="entry name" value="ADH_ZINC"/>
    <property type="match status" value="1"/>
</dbReference>
<evidence type="ECO:0000256" key="5">
    <source>
        <dbReference type="ARBA" id="ARBA00022723"/>
    </source>
</evidence>
<evidence type="ECO:0000256" key="6">
    <source>
        <dbReference type="ARBA" id="ARBA00022833"/>
    </source>
</evidence>
<evidence type="ECO:0000256" key="2">
    <source>
        <dbReference type="ARBA" id="ARBA00008072"/>
    </source>
</evidence>
<comment type="subunit">
    <text evidence="3">Homodimer.</text>
</comment>
<keyword evidence="5 11" id="KW-0479">Metal-binding</keyword>
<keyword evidence="7" id="KW-0521">NADP</keyword>
<evidence type="ECO:0000256" key="1">
    <source>
        <dbReference type="ARBA" id="ARBA00001947"/>
    </source>
</evidence>
<dbReference type="SMART" id="SM00829">
    <property type="entry name" value="PKS_ER"/>
    <property type="match status" value="1"/>
</dbReference>
<dbReference type="PANTHER" id="PTHR42683">
    <property type="entry name" value="ALDEHYDE REDUCTASE"/>
    <property type="match status" value="1"/>
</dbReference>
<evidence type="ECO:0000256" key="3">
    <source>
        <dbReference type="ARBA" id="ARBA00011738"/>
    </source>
</evidence>
<feature type="domain" description="Enoyl reductase (ER)" evidence="12">
    <location>
        <begin position="20"/>
        <end position="352"/>
    </location>
</feature>
<organism evidence="13 14">
    <name type="scientific">Tothia fuscella</name>
    <dbReference type="NCBI Taxonomy" id="1048955"/>
    <lineage>
        <taxon>Eukaryota</taxon>
        <taxon>Fungi</taxon>
        <taxon>Dikarya</taxon>
        <taxon>Ascomycota</taxon>
        <taxon>Pezizomycotina</taxon>
        <taxon>Dothideomycetes</taxon>
        <taxon>Pleosporomycetidae</taxon>
        <taxon>Venturiales</taxon>
        <taxon>Cylindrosympodiaceae</taxon>
        <taxon>Tothia</taxon>
    </lineage>
</organism>
<dbReference type="Gene3D" id="3.40.50.720">
    <property type="entry name" value="NAD(P)-binding Rossmann-like Domain"/>
    <property type="match status" value="1"/>
</dbReference>
<dbReference type="FunFam" id="3.40.50.720:FF:000158">
    <property type="entry name" value="Zinc-binding alcohol dehydrogenase"/>
    <property type="match status" value="1"/>
</dbReference>
<evidence type="ECO:0000313" key="14">
    <source>
        <dbReference type="Proteomes" id="UP000800235"/>
    </source>
</evidence>
<dbReference type="InterPro" id="IPR013149">
    <property type="entry name" value="ADH-like_C"/>
</dbReference>
<dbReference type="InterPro" id="IPR047109">
    <property type="entry name" value="CAD-like"/>
</dbReference>
<evidence type="ECO:0000256" key="7">
    <source>
        <dbReference type="ARBA" id="ARBA00022857"/>
    </source>
</evidence>
<keyword evidence="6 11" id="KW-0862">Zinc</keyword>
<dbReference type="InterPro" id="IPR020843">
    <property type="entry name" value="ER"/>
</dbReference>
<dbReference type="InterPro" id="IPR013154">
    <property type="entry name" value="ADH-like_N"/>
</dbReference>
<keyword evidence="4" id="KW-0597">Phosphoprotein</keyword>
<comment type="caution">
    <text evidence="13">The sequence shown here is derived from an EMBL/GenBank/DDBJ whole genome shotgun (WGS) entry which is preliminary data.</text>
</comment>
<dbReference type="Gene3D" id="3.90.180.10">
    <property type="entry name" value="Medium-chain alcohol dehydrogenases, catalytic domain"/>
    <property type="match status" value="1"/>
</dbReference>
<reference evidence="13" key="1">
    <citation type="journal article" date="2020" name="Stud. Mycol.">
        <title>101 Dothideomycetes genomes: a test case for predicting lifestyles and emergence of pathogens.</title>
        <authorList>
            <person name="Haridas S."/>
            <person name="Albert R."/>
            <person name="Binder M."/>
            <person name="Bloem J."/>
            <person name="Labutti K."/>
            <person name="Salamov A."/>
            <person name="Andreopoulos B."/>
            <person name="Baker S."/>
            <person name="Barry K."/>
            <person name="Bills G."/>
            <person name="Bluhm B."/>
            <person name="Cannon C."/>
            <person name="Castanera R."/>
            <person name="Culley D."/>
            <person name="Daum C."/>
            <person name="Ezra D."/>
            <person name="Gonzalez J."/>
            <person name="Henrissat B."/>
            <person name="Kuo A."/>
            <person name="Liang C."/>
            <person name="Lipzen A."/>
            <person name="Lutzoni F."/>
            <person name="Magnuson J."/>
            <person name="Mondo S."/>
            <person name="Nolan M."/>
            <person name="Ohm R."/>
            <person name="Pangilinan J."/>
            <person name="Park H.-J."/>
            <person name="Ramirez L."/>
            <person name="Alfaro M."/>
            <person name="Sun H."/>
            <person name="Tritt A."/>
            <person name="Yoshinaga Y."/>
            <person name="Zwiers L.-H."/>
            <person name="Turgeon B."/>
            <person name="Goodwin S."/>
            <person name="Spatafora J."/>
            <person name="Crous P."/>
            <person name="Grigoriev I."/>
        </authorList>
    </citation>
    <scope>NUCLEOTIDE SEQUENCE</scope>
    <source>
        <strain evidence="13">CBS 130266</strain>
    </source>
</reference>
<dbReference type="Pfam" id="PF00107">
    <property type="entry name" value="ADH_zinc_N"/>
    <property type="match status" value="1"/>
</dbReference>
<evidence type="ECO:0000256" key="4">
    <source>
        <dbReference type="ARBA" id="ARBA00022553"/>
    </source>
</evidence>
<evidence type="ECO:0000259" key="12">
    <source>
        <dbReference type="SMART" id="SM00829"/>
    </source>
</evidence>
<gene>
    <name evidence="13" type="ORF">EJ08DRAFT_729030</name>
</gene>
<dbReference type="EC" id="1.1.1.2" evidence="9"/>
<dbReference type="OrthoDB" id="1879366at2759"/>
<dbReference type="InterPro" id="IPR036291">
    <property type="entry name" value="NAD(P)-bd_dom_sf"/>
</dbReference>
<dbReference type="GO" id="GO:0008270">
    <property type="term" value="F:zinc ion binding"/>
    <property type="evidence" value="ECO:0007669"/>
    <property type="project" value="InterPro"/>
</dbReference>
<protein>
    <recommendedName>
        <fullName evidence="9">alcohol dehydrogenase (NADP(+))</fullName>
        <ecNumber evidence="9">1.1.1.2</ecNumber>
    </recommendedName>
</protein>
<accession>A0A9P4U521</accession>
<evidence type="ECO:0000256" key="10">
    <source>
        <dbReference type="ARBA" id="ARBA00050997"/>
    </source>
</evidence>
<keyword evidence="8" id="KW-0560">Oxidoreductase</keyword>
<dbReference type="GO" id="GO:0006066">
    <property type="term" value="P:alcohol metabolic process"/>
    <property type="evidence" value="ECO:0007669"/>
    <property type="project" value="UniProtKB-ARBA"/>
</dbReference>
<dbReference type="InterPro" id="IPR011032">
    <property type="entry name" value="GroES-like_sf"/>
</dbReference>
<dbReference type="GO" id="GO:0008106">
    <property type="term" value="F:alcohol dehydrogenase (NADP+) activity"/>
    <property type="evidence" value="ECO:0007669"/>
    <property type="project" value="UniProtKB-EC"/>
</dbReference>
<dbReference type="CDD" id="cd05283">
    <property type="entry name" value="CAD1"/>
    <property type="match status" value="1"/>
</dbReference>
<dbReference type="Pfam" id="PF08240">
    <property type="entry name" value="ADH_N"/>
    <property type="match status" value="1"/>
</dbReference>
<proteinExistence type="inferred from homology"/>
<sequence>MSEDYKFKGWVGRDKYAVKGNMEWKDYEPKIWTESDVDIKISHCGVCSTDVSFLRNGLGATIYPCVVGHEIIGRAVRVGKEVKHVKIGDRVGVGAQFKSCLKPDCAECSDGNENFCKGFVTTYSDKIEGEGNTYGGFADYSRAPGHFVIRIPDRLDSADAAPMLCAGITVYSPLKRNGCGPGKRVGIVGVGGLGHFGLLFAKALGASSITAISRTSTKKEDALKMGANHFIATGESKDWAAKNTGTLDLIVSTVSSPNMPLGDYLSLLATYGTFIQVGSPEDILPGFSAFTLMTKGAKLGGSVIGPPWEIEEMLKVAAEKGVKPWIQKRPMGDANQAIVDMEAGDARYRYVLVHES</sequence>
<comment type="cofactor">
    <cofactor evidence="1 11">
        <name>Zn(2+)</name>
        <dbReference type="ChEBI" id="CHEBI:29105"/>
    </cofactor>
</comment>
<dbReference type="AlphaFoldDB" id="A0A9P4U521"/>
<dbReference type="SUPFAM" id="SSF50129">
    <property type="entry name" value="GroES-like"/>
    <property type="match status" value="1"/>
</dbReference>
<dbReference type="EMBL" id="MU007010">
    <property type="protein sequence ID" value="KAF2436522.1"/>
    <property type="molecule type" value="Genomic_DNA"/>
</dbReference>
<comment type="similarity">
    <text evidence="2 11">Belongs to the zinc-containing alcohol dehydrogenase family.</text>
</comment>
<dbReference type="SUPFAM" id="SSF51735">
    <property type="entry name" value="NAD(P)-binding Rossmann-fold domains"/>
    <property type="match status" value="1"/>
</dbReference>
<dbReference type="InterPro" id="IPR002328">
    <property type="entry name" value="ADH_Zn_CS"/>
</dbReference>
<dbReference type="Proteomes" id="UP000800235">
    <property type="component" value="Unassembled WGS sequence"/>
</dbReference>
<comment type="catalytic activity">
    <reaction evidence="10">
        <text>a primary alcohol + NADP(+) = an aldehyde + NADPH + H(+)</text>
        <dbReference type="Rhea" id="RHEA:15937"/>
        <dbReference type="ChEBI" id="CHEBI:15378"/>
        <dbReference type="ChEBI" id="CHEBI:15734"/>
        <dbReference type="ChEBI" id="CHEBI:17478"/>
        <dbReference type="ChEBI" id="CHEBI:57783"/>
        <dbReference type="ChEBI" id="CHEBI:58349"/>
        <dbReference type="EC" id="1.1.1.2"/>
    </reaction>
    <physiologicalReaction direction="left-to-right" evidence="10">
        <dbReference type="Rhea" id="RHEA:15938"/>
    </physiologicalReaction>
    <physiologicalReaction direction="right-to-left" evidence="10">
        <dbReference type="Rhea" id="RHEA:15939"/>
    </physiologicalReaction>
</comment>
<keyword evidence="14" id="KW-1185">Reference proteome</keyword>
<evidence type="ECO:0000256" key="8">
    <source>
        <dbReference type="ARBA" id="ARBA00023002"/>
    </source>
</evidence>
<evidence type="ECO:0000256" key="9">
    <source>
        <dbReference type="ARBA" id="ARBA00024074"/>
    </source>
</evidence>
<name>A0A9P4U521_9PEZI</name>
<evidence type="ECO:0000313" key="13">
    <source>
        <dbReference type="EMBL" id="KAF2436522.1"/>
    </source>
</evidence>
<evidence type="ECO:0000256" key="11">
    <source>
        <dbReference type="RuleBase" id="RU361277"/>
    </source>
</evidence>